<dbReference type="EMBL" id="JAGGMR010000001">
    <property type="protein sequence ID" value="MBP2193041.1"/>
    <property type="molecule type" value="Genomic_DNA"/>
</dbReference>
<evidence type="ECO:0000256" key="1">
    <source>
        <dbReference type="ARBA" id="ARBA00009235"/>
    </source>
</evidence>
<feature type="domain" description="SIS" evidence="2">
    <location>
        <begin position="52"/>
        <end position="194"/>
    </location>
</feature>
<dbReference type="NCBIfam" id="TIGR03127">
    <property type="entry name" value="RuMP_HxlB"/>
    <property type="match status" value="1"/>
</dbReference>
<dbReference type="Gene3D" id="3.40.50.10490">
    <property type="entry name" value="Glucose-6-phosphate isomerase like protein, domain 1"/>
    <property type="match status" value="1"/>
</dbReference>
<gene>
    <name evidence="3" type="ORF">BJ987_005942</name>
</gene>
<dbReference type="PANTHER" id="PTHR43443">
    <property type="entry name" value="3-HEXULOSE-6-PHOSPHATE ISOMERASE"/>
    <property type="match status" value="1"/>
</dbReference>
<name>A0ABS4QMW0_9NOCA</name>
<dbReference type="PANTHER" id="PTHR43443:SF1">
    <property type="entry name" value="3-HEXULOSE-6-PHOSPHATE ISOMERASE"/>
    <property type="match status" value="1"/>
</dbReference>
<reference evidence="3 4" key="1">
    <citation type="submission" date="2021-03" db="EMBL/GenBank/DDBJ databases">
        <title>Sequencing the genomes of 1000 actinobacteria strains.</title>
        <authorList>
            <person name="Klenk H.-P."/>
        </authorList>
    </citation>
    <scope>NUCLEOTIDE SEQUENCE [LARGE SCALE GENOMIC DNA]</scope>
    <source>
        <strain evidence="3 4">DSM 45516</strain>
    </source>
</reference>
<evidence type="ECO:0000313" key="3">
    <source>
        <dbReference type="EMBL" id="MBP2193041.1"/>
    </source>
</evidence>
<protein>
    <submittedName>
        <fullName evidence="3">6-phospho-3-hexuloisomerase</fullName>
        <ecNumber evidence="3">5.3.1.27</ecNumber>
    </submittedName>
</protein>
<dbReference type="Proteomes" id="UP001519325">
    <property type="component" value="Unassembled WGS sequence"/>
</dbReference>
<dbReference type="InterPro" id="IPR046348">
    <property type="entry name" value="SIS_dom_sf"/>
</dbReference>
<dbReference type="GO" id="GO:0043800">
    <property type="term" value="F:6-phospho-3-hexuloisomerase activity"/>
    <property type="evidence" value="ECO:0007669"/>
    <property type="project" value="UniProtKB-EC"/>
</dbReference>
<dbReference type="Pfam" id="PF01380">
    <property type="entry name" value="SIS"/>
    <property type="match status" value="1"/>
</dbReference>
<accession>A0ABS4QMW0</accession>
<keyword evidence="3" id="KW-0413">Isomerase</keyword>
<organism evidence="3 4">
    <name type="scientific">Nocardia goodfellowii</name>
    <dbReference type="NCBI Taxonomy" id="882446"/>
    <lineage>
        <taxon>Bacteria</taxon>
        <taxon>Bacillati</taxon>
        <taxon>Actinomycetota</taxon>
        <taxon>Actinomycetes</taxon>
        <taxon>Mycobacteriales</taxon>
        <taxon>Nocardiaceae</taxon>
        <taxon>Nocardia</taxon>
    </lineage>
</organism>
<comment type="caution">
    <text evidence="3">The sequence shown here is derived from an EMBL/GenBank/DDBJ whole genome shotgun (WGS) entry which is preliminary data.</text>
</comment>
<dbReference type="RefSeq" id="WP_209896292.1">
    <property type="nucleotide sequence ID" value="NZ_JAGGMR010000001.1"/>
</dbReference>
<proteinExistence type="inferred from homology"/>
<dbReference type="CDD" id="cd05005">
    <property type="entry name" value="SIS_PHI"/>
    <property type="match status" value="1"/>
</dbReference>
<evidence type="ECO:0000259" key="2">
    <source>
        <dbReference type="PROSITE" id="PS51464"/>
    </source>
</evidence>
<dbReference type="PROSITE" id="PS51464">
    <property type="entry name" value="SIS"/>
    <property type="match status" value="1"/>
</dbReference>
<dbReference type="SUPFAM" id="SSF53697">
    <property type="entry name" value="SIS domain"/>
    <property type="match status" value="1"/>
</dbReference>
<dbReference type="InterPro" id="IPR017552">
    <property type="entry name" value="PHI/rmpB"/>
</dbReference>
<evidence type="ECO:0000313" key="4">
    <source>
        <dbReference type="Proteomes" id="UP001519325"/>
    </source>
</evidence>
<keyword evidence="4" id="KW-1185">Reference proteome</keyword>
<dbReference type="InterPro" id="IPR001347">
    <property type="entry name" value="SIS_dom"/>
</dbReference>
<dbReference type="EC" id="5.3.1.27" evidence="3"/>
<sequence length="207" mass="22432">MVRQGDSESETLGQPRRTEESLIEEVKRAMHEVPAEILAALSRIEPAAVLDLIGEMDAARRIFVAGAGRSKLMVDAFAMRLVHLGYSAYVVSDVTTPAIAGDGDLLLACSGSGETPTIVQHAETARQTGARLVVLTATRKSSLAKLADTLLDIPERSPAGDEGESVQFVGTLFEQCALVYLDAVVLLIERSKKSDRHEMLERHTNFE</sequence>
<comment type="similarity">
    <text evidence="1">Belongs to the SIS family. PHI subfamily.</text>
</comment>